<dbReference type="AlphaFoldDB" id="V2WH36"/>
<evidence type="ECO:0000313" key="1">
    <source>
        <dbReference type="EMBL" id="ESK86138.1"/>
    </source>
</evidence>
<gene>
    <name evidence="1" type="ORF">Moror_9297</name>
</gene>
<keyword evidence="2" id="KW-1185">Reference proteome</keyword>
<dbReference type="EMBL" id="AWSO01000972">
    <property type="protein sequence ID" value="ESK86138.1"/>
    <property type="molecule type" value="Genomic_DNA"/>
</dbReference>
<dbReference type="KEGG" id="mrr:Moror_9297"/>
<dbReference type="Proteomes" id="UP000017559">
    <property type="component" value="Unassembled WGS sequence"/>
</dbReference>
<name>V2WH36_MONRO</name>
<proteinExistence type="predicted"/>
<reference evidence="1 2" key="1">
    <citation type="journal article" date="2014" name="BMC Genomics">
        <title>Genome and secretome analysis of the hemibiotrophic fungal pathogen, Moniliophthora roreri, which causes frosty pod rot disease of cacao: mechanisms of the biotrophic and necrotrophic phases.</title>
        <authorList>
            <person name="Meinhardt L.W."/>
            <person name="Costa G.G.L."/>
            <person name="Thomazella D.P.T."/>
            <person name="Teixeira P.J.P.L."/>
            <person name="Carazzolle M.F."/>
            <person name="Schuster S.C."/>
            <person name="Carlson J.E."/>
            <person name="Guiltinan M.J."/>
            <person name="Mieczkowski P."/>
            <person name="Farmer A."/>
            <person name="Ramaraj T."/>
            <person name="Crozier J."/>
            <person name="Davis R.E."/>
            <person name="Shao J."/>
            <person name="Melnick R.L."/>
            <person name="Pereira G.A.G."/>
            <person name="Bailey B.A."/>
        </authorList>
    </citation>
    <scope>NUCLEOTIDE SEQUENCE [LARGE SCALE GENOMIC DNA]</scope>
    <source>
        <strain evidence="1 2">MCA 2997</strain>
    </source>
</reference>
<organism evidence="1 2">
    <name type="scientific">Moniliophthora roreri (strain MCA 2997)</name>
    <name type="common">Cocoa frosty pod rot fungus</name>
    <name type="synonym">Crinipellis roreri</name>
    <dbReference type="NCBI Taxonomy" id="1381753"/>
    <lineage>
        <taxon>Eukaryota</taxon>
        <taxon>Fungi</taxon>
        <taxon>Dikarya</taxon>
        <taxon>Basidiomycota</taxon>
        <taxon>Agaricomycotina</taxon>
        <taxon>Agaricomycetes</taxon>
        <taxon>Agaricomycetidae</taxon>
        <taxon>Agaricales</taxon>
        <taxon>Marasmiineae</taxon>
        <taxon>Marasmiaceae</taxon>
        <taxon>Moniliophthora</taxon>
    </lineage>
</organism>
<accession>V2WH36</accession>
<comment type="caution">
    <text evidence="1">The sequence shown here is derived from an EMBL/GenBank/DDBJ whole genome shotgun (WGS) entry which is preliminary data.</text>
</comment>
<protein>
    <submittedName>
        <fullName evidence="1">Uncharacterized protein</fullName>
    </submittedName>
</protein>
<dbReference type="HOGENOM" id="CLU_2360215_0_0_1"/>
<evidence type="ECO:0000313" key="2">
    <source>
        <dbReference type="Proteomes" id="UP000017559"/>
    </source>
</evidence>
<sequence length="96" mass="10853">MRHEMEWIAEISKERAYLKSTCRLRAEGRSRGHTRIQVQNPTRSPLSKYGGVLRKLQILERKVALVHVSSVTALHPQPSSSPLLSVGFQSKFASQL</sequence>